<dbReference type="PANTHER" id="PTHR47495">
    <property type="entry name" value="ALDEHYDE DEHYDROGENASE"/>
    <property type="match status" value="1"/>
</dbReference>
<dbReference type="Gene3D" id="3.90.1170.50">
    <property type="entry name" value="Aldehyde oxidase/xanthine dehydrogenase, a/b hammerhead"/>
    <property type="match status" value="1"/>
</dbReference>
<proteinExistence type="predicted"/>
<reference evidence="3 4" key="1">
    <citation type="submission" date="2023-10" db="EMBL/GenBank/DDBJ databases">
        <title>Bacteria for the degradation of biodegradable plastic PBAT(Polybutylene adipate terephthalate).</title>
        <authorList>
            <person name="Weon H.-Y."/>
            <person name="Yeon J."/>
        </authorList>
    </citation>
    <scope>NUCLEOTIDE SEQUENCE [LARGE SCALE GENOMIC DNA]</scope>
    <source>
        <strain evidence="3 4">SBD 7-3</strain>
    </source>
</reference>
<evidence type="ECO:0000313" key="4">
    <source>
        <dbReference type="Proteomes" id="UP001303946"/>
    </source>
</evidence>
<dbReference type="RefSeq" id="WP_316702619.1">
    <property type="nucleotide sequence ID" value="NZ_CP136336.1"/>
</dbReference>
<sequence length="687" mass="73172">MSAAVSRRALLATAGSITVSYGLGGCSLIPPIPKRPTPTLDDAVGWIHRTPEGRFVLWCPRVEMGQNVLGGLRRIASLELGVAEEAIDVRIPGTGDIGRVKGTVGSDSVRELLVPLATACARLRDEMKARGVESPLRAITALRQPAASPAIAPPQHHALVTGAPVFAADVRLPGMLHATVLRPPWRPELGVELEGWERTAVQAVPGFVAQILLREIDGPVLVGLHPQALFAMRTAAAVRWKKPAHRPDPERMVDIDAVLATGRFTKDSGSVQDGAWTVDLRLDVPMAAHAAIEPRCTVAQFSTGADGKERLDLWCATQDPFFIRDVMARDHGLPLEHITVHNQRLGGGFGGRTVALIEREAAYVARAMKAPVKLQWTREDEFTGGFHRPPSSHRVKVRVGADGLVSDWWHALSSSHVIFTSAGMPPWMQTFTDFVGDAGTSRGQHAPYAFTRQRRSMQLTRVPLATGPWRGLGAGPNVLAIEAAMDAAARASGQDPVAFRLRHLAHAPAGDHLADPGRLAAVLQRAADLAQREAPRVAAPGERVGRGVACGVYKGLSVVAAVAEVAISAERIRVTRLWCSHDCGAMVDARSVRAQVEGNLVWSLGLVLFDHLAAPDARAAQTGFADYPLPRITDMPSLDIDLVASDRPPSGAGEAAIVAGAGAIYNALVAASGKQPSRLPVTPADLS</sequence>
<gene>
    <name evidence="3" type="ORF">RXV79_06695</name>
</gene>
<organism evidence="3 4">
    <name type="scientific">Piscinibacter gummiphilus</name>
    <dbReference type="NCBI Taxonomy" id="946333"/>
    <lineage>
        <taxon>Bacteria</taxon>
        <taxon>Pseudomonadati</taxon>
        <taxon>Pseudomonadota</taxon>
        <taxon>Betaproteobacteria</taxon>
        <taxon>Burkholderiales</taxon>
        <taxon>Sphaerotilaceae</taxon>
        <taxon>Piscinibacter</taxon>
    </lineage>
</organism>
<dbReference type="EMBL" id="CP136336">
    <property type="protein sequence ID" value="WOB09746.1"/>
    <property type="molecule type" value="Genomic_DNA"/>
</dbReference>
<dbReference type="SUPFAM" id="SSF56003">
    <property type="entry name" value="Molybdenum cofactor-binding domain"/>
    <property type="match status" value="2"/>
</dbReference>
<feature type="domain" description="Aldehyde oxidase/xanthine dehydrogenase second molybdopterin binding" evidence="2">
    <location>
        <begin position="558"/>
        <end position="636"/>
    </location>
</feature>
<dbReference type="InterPro" id="IPR037165">
    <property type="entry name" value="AldOxase/xan_DH_Mopterin-bd_sf"/>
</dbReference>
<keyword evidence="4" id="KW-1185">Reference proteome</keyword>
<dbReference type="InterPro" id="IPR008274">
    <property type="entry name" value="AldOxase/xan_DH_MoCoBD1"/>
</dbReference>
<evidence type="ECO:0000259" key="1">
    <source>
        <dbReference type="Pfam" id="PF02738"/>
    </source>
</evidence>
<evidence type="ECO:0000259" key="2">
    <source>
        <dbReference type="Pfam" id="PF20256"/>
    </source>
</evidence>
<dbReference type="Pfam" id="PF20256">
    <property type="entry name" value="MoCoBD_2"/>
    <property type="match status" value="1"/>
</dbReference>
<dbReference type="Gene3D" id="3.30.365.10">
    <property type="entry name" value="Aldehyde oxidase/xanthine dehydrogenase, molybdopterin binding domain"/>
    <property type="match status" value="4"/>
</dbReference>
<dbReference type="PROSITE" id="PS51257">
    <property type="entry name" value="PROKAR_LIPOPROTEIN"/>
    <property type="match status" value="1"/>
</dbReference>
<accession>A0ABZ0D2M5</accession>
<dbReference type="Proteomes" id="UP001303946">
    <property type="component" value="Chromosome"/>
</dbReference>
<dbReference type="InterPro" id="IPR052516">
    <property type="entry name" value="N-heterocyclic_Hydroxylase"/>
</dbReference>
<dbReference type="PANTHER" id="PTHR47495:SF1">
    <property type="entry name" value="BLL3820 PROTEIN"/>
    <property type="match status" value="1"/>
</dbReference>
<name>A0ABZ0D2M5_9BURK</name>
<dbReference type="Pfam" id="PF02738">
    <property type="entry name" value="MoCoBD_1"/>
    <property type="match status" value="1"/>
</dbReference>
<feature type="domain" description="Aldehyde oxidase/xanthine dehydrogenase first molybdopterin binding" evidence="1">
    <location>
        <begin position="277"/>
        <end position="502"/>
    </location>
</feature>
<evidence type="ECO:0000313" key="3">
    <source>
        <dbReference type="EMBL" id="WOB09746.1"/>
    </source>
</evidence>
<protein>
    <submittedName>
        <fullName evidence="3">Molybdopterin cofactor-binding domain-containing protein</fullName>
    </submittedName>
</protein>
<dbReference type="InterPro" id="IPR046867">
    <property type="entry name" value="AldOxase/xan_DH_MoCoBD2"/>
</dbReference>